<dbReference type="SMART" id="SM00849">
    <property type="entry name" value="Lactamase_B"/>
    <property type="match status" value="1"/>
</dbReference>
<dbReference type="AlphaFoldDB" id="A0A480AT14"/>
<feature type="chain" id="PRO_5019852736" evidence="1">
    <location>
        <begin position="27"/>
        <end position="324"/>
    </location>
</feature>
<comment type="caution">
    <text evidence="3">The sequence shown here is derived from an EMBL/GenBank/DDBJ whole genome shotgun (WGS) entry which is preliminary data.</text>
</comment>
<dbReference type="Gene3D" id="3.60.15.10">
    <property type="entry name" value="Ribonuclease Z/Hydroxyacylglutathione hydrolase-like"/>
    <property type="match status" value="1"/>
</dbReference>
<reference evidence="4" key="1">
    <citation type="submission" date="2019-03" db="EMBL/GenBank/DDBJ databases">
        <title>Aquabacterium pictum sp.nov., the first bacteriochlorophyll a-containing freshwater bacterium in the genus Aquabacterium of the class Betaproteobacteria.</title>
        <authorList>
            <person name="Hirose S."/>
            <person name="Tank M."/>
            <person name="Hara E."/>
            <person name="Tamaki H."/>
            <person name="Takaichi S."/>
            <person name="Haruta S."/>
            <person name="Hanada S."/>
        </authorList>
    </citation>
    <scope>NUCLEOTIDE SEQUENCE [LARGE SCALE GENOMIC DNA]</scope>
    <source>
        <strain evidence="4">W35</strain>
    </source>
</reference>
<protein>
    <submittedName>
        <fullName evidence="3">CAU/MBL1b family subclass B3 metallo-beta-lactamase</fullName>
    </submittedName>
</protein>
<organism evidence="3 4">
    <name type="scientific">Pseudaquabacterium pictum</name>
    <dbReference type="NCBI Taxonomy" id="2315236"/>
    <lineage>
        <taxon>Bacteria</taxon>
        <taxon>Pseudomonadati</taxon>
        <taxon>Pseudomonadota</taxon>
        <taxon>Betaproteobacteria</taxon>
        <taxon>Burkholderiales</taxon>
        <taxon>Sphaerotilaceae</taxon>
        <taxon>Pseudaquabacterium</taxon>
    </lineage>
</organism>
<dbReference type="InterPro" id="IPR050855">
    <property type="entry name" value="NDM-1-like"/>
</dbReference>
<evidence type="ECO:0000259" key="2">
    <source>
        <dbReference type="SMART" id="SM00849"/>
    </source>
</evidence>
<dbReference type="CDD" id="cd16280">
    <property type="entry name" value="metallo-hydrolase-like_MBL-fold"/>
    <property type="match status" value="1"/>
</dbReference>
<keyword evidence="1" id="KW-0732">Signal</keyword>
<dbReference type="PANTHER" id="PTHR42951">
    <property type="entry name" value="METALLO-BETA-LACTAMASE DOMAIN-CONTAINING"/>
    <property type="match status" value="1"/>
</dbReference>
<evidence type="ECO:0000313" key="3">
    <source>
        <dbReference type="EMBL" id="GCL62875.1"/>
    </source>
</evidence>
<accession>A0A480AT14</accession>
<dbReference type="InterPro" id="IPR001279">
    <property type="entry name" value="Metallo-B-lactamas"/>
</dbReference>
<dbReference type="InterPro" id="IPR036866">
    <property type="entry name" value="RibonucZ/Hydroxyglut_hydro"/>
</dbReference>
<name>A0A480AT14_9BURK</name>
<keyword evidence="4" id="KW-1185">Reference proteome</keyword>
<dbReference type="Proteomes" id="UP000301751">
    <property type="component" value="Unassembled WGS sequence"/>
</dbReference>
<dbReference type="Pfam" id="PF00753">
    <property type="entry name" value="Lactamase_B"/>
    <property type="match status" value="1"/>
</dbReference>
<evidence type="ECO:0000313" key="4">
    <source>
        <dbReference type="Proteomes" id="UP000301751"/>
    </source>
</evidence>
<sequence>MSTAARIARHTALAACLAAAAGQAVAQDPLTTRCESAPIAALFKVFGDTGRMPPDLGRFLQTAALQKIEPYKAFDNVHYVGICWVSAWLITSPQGHVLIDTLYGPYTTPMLDNIRRLGFDPQDIRQVVITHGHFDHAGGAATLKAALPNARFAMTAEGWREAAESAAQSASRPDRWSMVDKDIVLTDGQVLEVGSIRLQAFETPGHTMGTSSFAFDAFDGGKRYRAFTVGGLGLNAIKGPEQVEAFIASLQRIRRLTEDPKDPVTTHLTTHAFSNGLTEAKALIQGRPPGAPHPLVDPNGFRAQLDALQAGAAQRLVVERAKKN</sequence>
<feature type="domain" description="Metallo-beta-lactamase" evidence="2">
    <location>
        <begin position="84"/>
        <end position="267"/>
    </location>
</feature>
<feature type="signal peptide" evidence="1">
    <location>
        <begin position="1"/>
        <end position="26"/>
    </location>
</feature>
<dbReference type="EMBL" id="BJCL01000004">
    <property type="protein sequence ID" value="GCL62875.1"/>
    <property type="molecule type" value="Genomic_DNA"/>
</dbReference>
<dbReference type="SUPFAM" id="SSF56281">
    <property type="entry name" value="Metallo-hydrolase/oxidoreductase"/>
    <property type="match status" value="1"/>
</dbReference>
<dbReference type="RefSeq" id="WP_228027041.1">
    <property type="nucleotide sequence ID" value="NZ_BJCL01000004.1"/>
</dbReference>
<gene>
    <name evidence="3" type="ORF">AQPW35_19560</name>
</gene>
<proteinExistence type="predicted"/>
<evidence type="ECO:0000256" key="1">
    <source>
        <dbReference type="SAM" id="SignalP"/>
    </source>
</evidence>